<organism evidence="5 6">
    <name type="scientific">Streptomyces mesophilus</name>
    <dbReference type="NCBI Taxonomy" id="1775132"/>
    <lineage>
        <taxon>Bacteria</taxon>
        <taxon>Bacillati</taxon>
        <taxon>Actinomycetota</taxon>
        <taxon>Actinomycetes</taxon>
        <taxon>Kitasatosporales</taxon>
        <taxon>Streptomycetaceae</taxon>
        <taxon>Streptomyces</taxon>
    </lineage>
</organism>
<keyword evidence="1 2" id="KW-0238">DNA-binding</keyword>
<keyword evidence="6" id="KW-1185">Reference proteome</keyword>
<dbReference type="PANTHER" id="PTHR30055">
    <property type="entry name" value="HTH-TYPE TRANSCRIPTIONAL REGULATOR RUTR"/>
    <property type="match status" value="1"/>
</dbReference>
<evidence type="ECO:0000313" key="5">
    <source>
        <dbReference type="EMBL" id="NGO74202.1"/>
    </source>
</evidence>
<dbReference type="PRINTS" id="PR00455">
    <property type="entry name" value="HTHTETR"/>
</dbReference>
<dbReference type="PROSITE" id="PS01081">
    <property type="entry name" value="HTH_TETR_1"/>
    <property type="match status" value="1"/>
</dbReference>
<dbReference type="GO" id="GO:0003700">
    <property type="term" value="F:DNA-binding transcription factor activity"/>
    <property type="evidence" value="ECO:0007669"/>
    <property type="project" value="TreeGrafter"/>
</dbReference>
<evidence type="ECO:0000313" key="6">
    <source>
        <dbReference type="Proteomes" id="UP000481109"/>
    </source>
</evidence>
<proteinExistence type="predicted"/>
<sequence length="407" mass="44207">MTDSEGRAATQTEGTRRKTARRPPDRKARIVSAAAELFRDRGYHNVSLADVATAVGITAPALYRHFRGKPDLLLHVVDSTVAAVATSVAAAPDLDAYLRASASETQDRRGSAVLWQREARHLPDDRRKEQRHALNGVAERIGGLIHTARPELDHADRQLLAWAILAVYGSVSWHRASLPRRRFEDLLYRLAYAAAHCQLGTSTAPESEPLSGGYAGLAVSRREAILVEAIRLFDERGFQSVSTDDIGEATGTTGPSIYKHFPTKTDLLVAAVVRGGEQRRAGTAQALSRPGTPRETLQRLLRSYVEFAVDQSHLIGLLIGELDQLPDKERKAARQTQREYLGLWVQLLDEVRPGLDPAEARITVGAVLTIIDNAARTGAAGDRPDLADRLTEIGAAVLLAGSPGEPA</sequence>
<dbReference type="SUPFAM" id="SSF48498">
    <property type="entry name" value="Tetracyclin repressor-like, C-terminal domain"/>
    <property type="match status" value="1"/>
</dbReference>
<dbReference type="PANTHER" id="PTHR30055:SF237">
    <property type="entry name" value="TRANSCRIPTIONAL REPRESSOR MCE3R"/>
    <property type="match status" value="1"/>
</dbReference>
<dbReference type="InterPro" id="IPR041490">
    <property type="entry name" value="KstR2_TetR_C"/>
</dbReference>
<feature type="domain" description="HTH tetR-type" evidence="4">
    <location>
        <begin position="219"/>
        <end position="279"/>
    </location>
</feature>
<evidence type="ECO:0000259" key="4">
    <source>
        <dbReference type="PROSITE" id="PS50977"/>
    </source>
</evidence>
<dbReference type="InterPro" id="IPR023772">
    <property type="entry name" value="DNA-bd_HTH_TetR-type_CS"/>
</dbReference>
<dbReference type="SUPFAM" id="SSF46689">
    <property type="entry name" value="Homeodomain-like"/>
    <property type="match status" value="2"/>
</dbReference>
<dbReference type="AlphaFoldDB" id="A0A6G4XAM2"/>
<accession>A0A6G4XAM2</accession>
<protein>
    <submittedName>
        <fullName evidence="5">TetR/AcrR family transcriptional regulator</fullName>
    </submittedName>
</protein>
<dbReference type="PROSITE" id="PS50977">
    <property type="entry name" value="HTH_TETR_2"/>
    <property type="match status" value="2"/>
</dbReference>
<dbReference type="GO" id="GO:0000976">
    <property type="term" value="F:transcription cis-regulatory region binding"/>
    <property type="evidence" value="ECO:0007669"/>
    <property type="project" value="TreeGrafter"/>
</dbReference>
<dbReference type="Gene3D" id="1.10.10.60">
    <property type="entry name" value="Homeodomain-like"/>
    <property type="match status" value="2"/>
</dbReference>
<dbReference type="Proteomes" id="UP000481109">
    <property type="component" value="Unassembled WGS sequence"/>
</dbReference>
<dbReference type="Pfam" id="PF17932">
    <property type="entry name" value="TetR_C_24"/>
    <property type="match status" value="1"/>
</dbReference>
<dbReference type="InterPro" id="IPR050109">
    <property type="entry name" value="HTH-type_TetR-like_transc_reg"/>
</dbReference>
<feature type="DNA-binding region" description="H-T-H motif" evidence="2">
    <location>
        <begin position="242"/>
        <end position="261"/>
    </location>
</feature>
<dbReference type="InterPro" id="IPR001647">
    <property type="entry name" value="HTH_TetR"/>
</dbReference>
<dbReference type="Pfam" id="PF00440">
    <property type="entry name" value="TetR_N"/>
    <property type="match status" value="2"/>
</dbReference>
<dbReference type="InterPro" id="IPR036271">
    <property type="entry name" value="Tet_transcr_reg_TetR-rel_C_sf"/>
</dbReference>
<feature type="domain" description="HTH tetR-type" evidence="4">
    <location>
        <begin position="24"/>
        <end position="84"/>
    </location>
</feature>
<dbReference type="Gene3D" id="1.10.357.10">
    <property type="entry name" value="Tetracycline Repressor, domain 2"/>
    <property type="match status" value="2"/>
</dbReference>
<comment type="caution">
    <text evidence="5">The sequence shown here is derived from an EMBL/GenBank/DDBJ whole genome shotgun (WGS) entry which is preliminary data.</text>
</comment>
<reference evidence="5 6" key="1">
    <citation type="submission" date="2020-02" db="EMBL/GenBank/DDBJ databases">
        <title>Whole-genome analyses of novel actinobacteria.</title>
        <authorList>
            <person name="Sahin N."/>
            <person name="Tokatli A."/>
        </authorList>
    </citation>
    <scope>NUCLEOTIDE SEQUENCE [LARGE SCALE GENOMIC DNA]</scope>
    <source>
        <strain evidence="5 6">YC504</strain>
    </source>
</reference>
<feature type="DNA-binding region" description="H-T-H motif" evidence="2">
    <location>
        <begin position="47"/>
        <end position="66"/>
    </location>
</feature>
<evidence type="ECO:0000256" key="1">
    <source>
        <dbReference type="ARBA" id="ARBA00023125"/>
    </source>
</evidence>
<dbReference type="InterPro" id="IPR009057">
    <property type="entry name" value="Homeodomain-like_sf"/>
</dbReference>
<dbReference type="EMBL" id="JAAKZW010000001">
    <property type="protein sequence ID" value="NGO74202.1"/>
    <property type="molecule type" value="Genomic_DNA"/>
</dbReference>
<gene>
    <name evidence="5" type="ORF">G6045_00645</name>
</gene>
<evidence type="ECO:0000256" key="2">
    <source>
        <dbReference type="PROSITE-ProRule" id="PRU00335"/>
    </source>
</evidence>
<name>A0A6G4XAM2_9ACTN</name>
<evidence type="ECO:0000256" key="3">
    <source>
        <dbReference type="SAM" id="MobiDB-lite"/>
    </source>
</evidence>
<feature type="region of interest" description="Disordered" evidence="3">
    <location>
        <begin position="1"/>
        <end position="27"/>
    </location>
</feature>
<dbReference type="RefSeq" id="WP_165329718.1">
    <property type="nucleotide sequence ID" value="NZ_JAAKZW010000001.1"/>
</dbReference>